<proteinExistence type="predicted"/>
<keyword evidence="3" id="KW-1185">Reference proteome</keyword>
<protein>
    <submittedName>
        <fullName evidence="2">GAF sensor-containing diguanylate cyclase</fullName>
    </submittedName>
</protein>
<reference evidence="2 3" key="1">
    <citation type="submission" date="2012-09" db="EMBL/GenBank/DDBJ databases">
        <title>Celeribacter baekdonensis B30 Genome Sequencing.</title>
        <authorList>
            <person name="Wang W."/>
        </authorList>
    </citation>
    <scope>NUCLEOTIDE SEQUENCE [LARGE SCALE GENOMIC DNA]</scope>
    <source>
        <strain evidence="2 3">B30</strain>
    </source>
</reference>
<accession>K2IRE1</accession>
<dbReference type="RefSeq" id="WP_009571430.1">
    <property type="nucleotide sequence ID" value="NZ_AMRK01000003.1"/>
</dbReference>
<dbReference type="InterPro" id="IPR003018">
    <property type="entry name" value="GAF"/>
</dbReference>
<evidence type="ECO:0000313" key="3">
    <source>
        <dbReference type="Proteomes" id="UP000006762"/>
    </source>
</evidence>
<dbReference type="Proteomes" id="UP000006762">
    <property type="component" value="Unassembled WGS sequence"/>
</dbReference>
<gene>
    <name evidence="2" type="ORF">B30_07431</name>
</gene>
<dbReference type="AlphaFoldDB" id="K2IRE1"/>
<comment type="caution">
    <text evidence="2">The sequence shown here is derived from an EMBL/GenBank/DDBJ whole genome shotgun (WGS) entry which is preliminary data.</text>
</comment>
<name>K2IRE1_9RHOB</name>
<dbReference type="STRING" id="1208323.B30_07431"/>
<sequence>MFDFADPKLMRFAQQLHDEILPSGVVIFRARAGEVAPNLEVLANTSHPVDRKLDTLLVPRLTIGHLVIEMNHELIIDDTLSHPLVKDSDAVTEMGIMAYIGVPYRLNGQAVGGVSVVHQHRRQWASEHIQAVRDVARQLDIIVADRHARGLVGAALPDVSMDSPLP</sequence>
<dbReference type="PATRIC" id="fig|1208323.3.peg.1535"/>
<dbReference type="SUPFAM" id="SSF55781">
    <property type="entry name" value="GAF domain-like"/>
    <property type="match status" value="1"/>
</dbReference>
<feature type="domain" description="GAF" evidence="1">
    <location>
        <begin position="25"/>
        <end position="139"/>
    </location>
</feature>
<evidence type="ECO:0000313" key="2">
    <source>
        <dbReference type="EMBL" id="EKE72796.1"/>
    </source>
</evidence>
<dbReference type="Pfam" id="PF01590">
    <property type="entry name" value="GAF"/>
    <property type="match status" value="1"/>
</dbReference>
<dbReference type="EMBL" id="AMRK01000003">
    <property type="protein sequence ID" value="EKE72796.1"/>
    <property type="molecule type" value="Genomic_DNA"/>
</dbReference>
<dbReference type="Gene3D" id="3.30.450.40">
    <property type="match status" value="1"/>
</dbReference>
<dbReference type="InterPro" id="IPR029016">
    <property type="entry name" value="GAF-like_dom_sf"/>
</dbReference>
<dbReference type="OrthoDB" id="9151676at2"/>
<organism evidence="2 3">
    <name type="scientific">Celeribacter baekdonensis B30</name>
    <dbReference type="NCBI Taxonomy" id="1208323"/>
    <lineage>
        <taxon>Bacteria</taxon>
        <taxon>Pseudomonadati</taxon>
        <taxon>Pseudomonadota</taxon>
        <taxon>Alphaproteobacteria</taxon>
        <taxon>Rhodobacterales</taxon>
        <taxon>Roseobacteraceae</taxon>
        <taxon>Celeribacter</taxon>
    </lineage>
</organism>
<evidence type="ECO:0000259" key="1">
    <source>
        <dbReference type="Pfam" id="PF01590"/>
    </source>
</evidence>